<feature type="compositionally biased region" description="Low complexity" evidence="1">
    <location>
        <begin position="22"/>
        <end position="48"/>
    </location>
</feature>
<evidence type="ECO:0000256" key="1">
    <source>
        <dbReference type="SAM" id="MobiDB-lite"/>
    </source>
</evidence>
<evidence type="ECO:0000313" key="3">
    <source>
        <dbReference type="Proteomes" id="UP000606974"/>
    </source>
</evidence>
<evidence type="ECO:0000313" key="2">
    <source>
        <dbReference type="EMBL" id="KAF7504818.1"/>
    </source>
</evidence>
<name>A0A8H7A9T1_9EURO</name>
<protein>
    <submittedName>
        <fullName evidence="2">Uncharacterized protein</fullName>
    </submittedName>
</protein>
<proteinExistence type="predicted"/>
<feature type="region of interest" description="Disordered" evidence="1">
    <location>
        <begin position="248"/>
        <end position="356"/>
    </location>
</feature>
<organism evidence="2 3">
    <name type="scientific">Endocarpon pusillum</name>
    <dbReference type="NCBI Taxonomy" id="364733"/>
    <lineage>
        <taxon>Eukaryota</taxon>
        <taxon>Fungi</taxon>
        <taxon>Dikarya</taxon>
        <taxon>Ascomycota</taxon>
        <taxon>Pezizomycotina</taxon>
        <taxon>Eurotiomycetes</taxon>
        <taxon>Chaetothyriomycetidae</taxon>
        <taxon>Verrucariales</taxon>
        <taxon>Verrucariaceae</taxon>
        <taxon>Endocarpon</taxon>
    </lineage>
</organism>
<gene>
    <name evidence="2" type="ORF">GJ744_001684</name>
</gene>
<feature type="compositionally biased region" description="Basic and acidic residues" evidence="1">
    <location>
        <begin position="254"/>
        <end position="277"/>
    </location>
</feature>
<keyword evidence="3" id="KW-1185">Reference proteome</keyword>
<sequence length="356" mass="37619">MFSGAPVSSGSPQDRRVPLLNPSSTVPVPAPTPASASARNAASAPNSRTHFHTSDHLRPPPLPAVPPTAEAEPGLTAWQHQMDIVTAEARKLKRMLQKSQRRRREQQQQSASSSSSSNGGNGAGPSTKKQRQNLGGHAGEAMGMGPPTKSDLDRFDAMTREIDAVHDLLGLNTAGAVGAGPGAAAGAGAARPFSSASPRSYLPPIEAVLRNHTDPIERQRMLEEQLMQLLYTRETHERSSSDNEMIKQLLEVMEEQKCSGEEGARPRARRDEARRFSDTPSPAASTSAMSPGSKATGASPRSREGPVSTGDSSRSLAVVSAPVSVGPHRSGNPHNRRSDDSVGSHAARSAPARLAR</sequence>
<dbReference type="OrthoDB" id="10521454at2759"/>
<feature type="region of interest" description="Disordered" evidence="1">
    <location>
        <begin position="1"/>
        <end position="71"/>
    </location>
</feature>
<dbReference type="AlphaFoldDB" id="A0A8H7A9T1"/>
<feature type="region of interest" description="Disordered" evidence="1">
    <location>
        <begin position="89"/>
        <end position="156"/>
    </location>
</feature>
<accession>A0A8H7A9T1</accession>
<feature type="compositionally biased region" description="Polar residues" evidence="1">
    <location>
        <begin position="1"/>
        <end position="12"/>
    </location>
</feature>
<feature type="region of interest" description="Disordered" evidence="1">
    <location>
        <begin position="173"/>
        <end position="200"/>
    </location>
</feature>
<dbReference type="EMBL" id="JAACFV010000126">
    <property type="protein sequence ID" value="KAF7504818.1"/>
    <property type="molecule type" value="Genomic_DNA"/>
</dbReference>
<reference evidence="2" key="1">
    <citation type="submission" date="2020-02" db="EMBL/GenBank/DDBJ databases">
        <authorList>
            <person name="Palmer J.M."/>
        </authorList>
    </citation>
    <scope>NUCLEOTIDE SEQUENCE</scope>
    <source>
        <strain evidence="2">EPUS1.4</strain>
        <tissue evidence="2">Thallus</tissue>
    </source>
</reference>
<dbReference type="Proteomes" id="UP000606974">
    <property type="component" value="Unassembled WGS sequence"/>
</dbReference>
<feature type="compositionally biased region" description="Low complexity" evidence="1">
    <location>
        <begin position="107"/>
        <end position="117"/>
    </location>
</feature>
<feature type="compositionally biased region" description="Low complexity" evidence="1">
    <location>
        <begin position="278"/>
        <end position="293"/>
    </location>
</feature>
<feature type="compositionally biased region" description="Basic residues" evidence="1">
    <location>
        <begin position="91"/>
        <end position="104"/>
    </location>
</feature>
<comment type="caution">
    <text evidence="2">The sequence shown here is derived from an EMBL/GenBank/DDBJ whole genome shotgun (WGS) entry which is preliminary data.</text>
</comment>